<comment type="caution">
    <text evidence="1">The sequence shown here is derived from an EMBL/GenBank/DDBJ whole genome shotgun (WGS) entry which is preliminary data.</text>
</comment>
<evidence type="ECO:0000313" key="2">
    <source>
        <dbReference type="Proteomes" id="UP000237839"/>
    </source>
</evidence>
<organism evidence="1 2">
    <name type="scientific">Solimicrobium silvestre</name>
    <dbReference type="NCBI Taxonomy" id="2099400"/>
    <lineage>
        <taxon>Bacteria</taxon>
        <taxon>Pseudomonadati</taxon>
        <taxon>Pseudomonadota</taxon>
        <taxon>Betaproteobacteria</taxon>
        <taxon>Burkholderiales</taxon>
        <taxon>Oxalobacteraceae</taxon>
        <taxon>Solimicrobium</taxon>
    </lineage>
</organism>
<protein>
    <submittedName>
        <fullName evidence="1">Uncharacterized protein</fullName>
    </submittedName>
</protein>
<accession>A0A2S9GUQ7</accession>
<reference evidence="1 2" key="1">
    <citation type="submission" date="2018-02" db="EMBL/GenBank/DDBJ databases">
        <title>Solimicrobium silvestre gen. nov., sp. nov., isolated from alpine forest soil.</title>
        <authorList>
            <person name="Margesin R."/>
            <person name="Albuquerque L."/>
            <person name="Zhang D.-C."/>
            <person name="Froufe H.J.C."/>
            <person name="Severino R."/>
            <person name="Roxo I."/>
            <person name="Egas C."/>
            <person name="Da Costa M.S."/>
        </authorList>
    </citation>
    <scope>NUCLEOTIDE SEQUENCE [LARGE SCALE GENOMIC DNA]</scope>
    <source>
        <strain evidence="1 2">S20-91</strain>
    </source>
</reference>
<dbReference type="AlphaFoldDB" id="A0A2S9GUQ7"/>
<keyword evidence="2" id="KW-1185">Reference proteome</keyword>
<dbReference type="EMBL" id="PUGF01000023">
    <property type="protein sequence ID" value="PRC91441.1"/>
    <property type="molecule type" value="Genomic_DNA"/>
</dbReference>
<dbReference type="Proteomes" id="UP000237839">
    <property type="component" value="Unassembled WGS sequence"/>
</dbReference>
<proteinExistence type="predicted"/>
<sequence>MVVSLVGGNLVSIIGFVCRHTQALTGAHQYGARGKTLVADSNWHKNWKKRVFFF</sequence>
<evidence type="ECO:0000313" key="1">
    <source>
        <dbReference type="EMBL" id="PRC91441.1"/>
    </source>
</evidence>
<gene>
    <name evidence="1" type="ORF">S2091_3856</name>
</gene>
<name>A0A2S9GUQ7_9BURK</name>